<feature type="domain" description="C2H2-type" evidence="5">
    <location>
        <begin position="11"/>
        <end position="38"/>
    </location>
</feature>
<evidence type="ECO:0000256" key="4">
    <source>
        <dbReference type="PROSITE-ProRule" id="PRU00042"/>
    </source>
</evidence>
<keyword evidence="8" id="KW-1185">Reference proteome</keyword>
<dbReference type="SUPFAM" id="SSF57667">
    <property type="entry name" value="beta-beta-alpha zinc fingers"/>
    <property type="match status" value="1"/>
</dbReference>
<dbReference type="Gene3D" id="3.30.160.60">
    <property type="entry name" value="Classic Zinc Finger"/>
    <property type="match status" value="1"/>
</dbReference>
<keyword evidence="1" id="KW-0479">Metal-binding</keyword>
<dbReference type="EMBL" id="JARQZJ010000075">
    <property type="protein sequence ID" value="KAK9882328.1"/>
    <property type="molecule type" value="Genomic_DNA"/>
</dbReference>
<evidence type="ECO:0000256" key="1">
    <source>
        <dbReference type="ARBA" id="ARBA00022723"/>
    </source>
</evidence>
<sequence>MTNFQFSGRPYGCQICGKCYLTATSLKRHVRYECQKKSEIQCCLCDHVSRYNFHLKQHLKFVHKLDDETVDNHILRIKLNSKFKKTLGEINKCAAFYSSNEDSMI</sequence>
<evidence type="ECO:0000259" key="5">
    <source>
        <dbReference type="PROSITE" id="PS50157"/>
    </source>
</evidence>
<dbReference type="PROSITE" id="PS50157">
    <property type="entry name" value="ZINC_FINGER_C2H2_2"/>
    <property type="match status" value="1"/>
</dbReference>
<proteinExistence type="predicted"/>
<dbReference type="InterPro" id="IPR013087">
    <property type="entry name" value="Znf_C2H2_type"/>
</dbReference>
<evidence type="ECO:0000313" key="6">
    <source>
        <dbReference type="EMBL" id="KAK9882328.1"/>
    </source>
</evidence>
<evidence type="ECO:0000313" key="8">
    <source>
        <dbReference type="Proteomes" id="UP001431783"/>
    </source>
</evidence>
<name>A0AAW1UMA7_9CUCU</name>
<dbReference type="EMBL" id="JARQZJ010000143">
    <property type="protein sequence ID" value="KAK9893018.1"/>
    <property type="molecule type" value="Genomic_DNA"/>
</dbReference>
<dbReference type="FunFam" id="3.30.160.60:FF:000446">
    <property type="entry name" value="Zinc finger protein"/>
    <property type="match status" value="1"/>
</dbReference>
<keyword evidence="2 4" id="KW-0863">Zinc-finger</keyword>
<reference evidence="6 8" key="1">
    <citation type="submission" date="2023-03" db="EMBL/GenBank/DDBJ databases">
        <title>Genome insight into feeding habits of ladybird beetles.</title>
        <authorList>
            <person name="Li H.-S."/>
            <person name="Huang Y.-H."/>
            <person name="Pang H."/>
        </authorList>
    </citation>
    <scope>NUCLEOTIDE SEQUENCE [LARGE SCALE GENOMIC DNA]</scope>
    <source>
        <strain evidence="6">SYSU_2023b</strain>
        <tissue evidence="6">Whole body</tissue>
    </source>
</reference>
<dbReference type="Proteomes" id="UP001431783">
    <property type="component" value="Unassembled WGS sequence"/>
</dbReference>
<evidence type="ECO:0000256" key="2">
    <source>
        <dbReference type="ARBA" id="ARBA00022771"/>
    </source>
</evidence>
<evidence type="ECO:0000313" key="7">
    <source>
        <dbReference type="EMBL" id="KAK9893018.1"/>
    </source>
</evidence>
<gene>
    <name evidence="6" type="ORF">WA026_020847</name>
    <name evidence="7" type="ORF">WA026_023231</name>
</gene>
<comment type="caution">
    <text evidence="6">The sequence shown here is derived from an EMBL/GenBank/DDBJ whole genome shotgun (WGS) entry which is preliminary data.</text>
</comment>
<dbReference type="InterPro" id="IPR036236">
    <property type="entry name" value="Znf_C2H2_sf"/>
</dbReference>
<organism evidence="6 8">
    <name type="scientific">Henosepilachna vigintioctopunctata</name>
    <dbReference type="NCBI Taxonomy" id="420089"/>
    <lineage>
        <taxon>Eukaryota</taxon>
        <taxon>Metazoa</taxon>
        <taxon>Ecdysozoa</taxon>
        <taxon>Arthropoda</taxon>
        <taxon>Hexapoda</taxon>
        <taxon>Insecta</taxon>
        <taxon>Pterygota</taxon>
        <taxon>Neoptera</taxon>
        <taxon>Endopterygota</taxon>
        <taxon>Coleoptera</taxon>
        <taxon>Polyphaga</taxon>
        <taxon>Cucujiformia</taxon>
        <taxon>Coccinelloidea</taxon>
        <taxon>Coccinellidae</taxon>
        <taxon>Epilachninae</taxon>
        <taxon>Epilachnini</taxon>
        <taxon>Henosepilachna</taxon>
    </lineage>
</organism>
<evidence type="ECO:0000256" key="3">
    <source>
        <dbReference type="ARBA" id="ARBA00022833"/>
    </source>
</evidence>
<protein>
    <recommendedName>
        <fullName evidence="5">C2H2-type domain-containing protein</fullName>
    </recommendedName>
</protein>
<dbReference type="GO" id="GO:0005634">
    <property type="term" value="C:nucleus"/>
    <property type="evidence" value="ECO:0007669"/>
    <property type="project" value="UniProtKB-ARBA"/>
</dbReference>
<dbReference type="AlphaFoldDB" id="A0AAW1UMA7"/>
<dbReference type="GO" id="GO:0008270">
    <property type="term" value="F:zinc ion binding"/>
    <property type="evidence" value="ECO:0007669"/>
    <property type="project" value="UniProtKB-KW"/>
</dbReference>
<accession>A0AAW1UMA7</accession>
<keyword evidence="3" id="KW-0862">Zinc</keyword>